<keyword evidence="1" id="KW-0472">Membrane</keyword>
<dbReference type="EMBL" id="QRHL01000001">
    <property type="protein sequence ID" value="RHF74988.1"/>
    <property type="molecule type" value="Genomic_DNA"/>
</dbReference>
<evidence type="ECO:0000313" key="4">
    <source>
        <dbReference type="Proteomes" id="UP000284676"/>
    </source>
</evidence>
<dbReference type="SUPFAM" id="SSF103481">
    <property type="entry name" value="Multidrug resistance efflux transporter EmrE"/>
    <property type="match status" value="2"/>
</dbReference>
<feature type="transmembrane region" description="Helical" evidence="1">
    <location>
        <begin position="214"/>
        <end position="234"/>
    </location>
</feature>
<evidence type="ECO:0000313" key="3">
    <source>
        <dbReference type="EMBL" id="RHF74988.1"/>
    </source>
</evidence>
<proteinExistence type="predicted"/>
<evidence type="ECO:0000259" key="2">
    <source>
        <dbReference type="Pfam" id="PF00892"/>
    </source>
</evidence>
<dbReference type="Pfam" id="PF00892">
    <property type="entry name" value="EamA"/>
    <property type="match status" value="2"/>
</dbReference>
<feature type="transmembrane region" description="Helical" evidence="1">
    <location>
        <begin position="155"/>
        <end position="171"/>
    </location>
</feature>
<gene>
    <name evidence="3" type="ORF">DW663_00940</name>
</gene>
<organism evidence="3 4">
    <name type="scientific">Fusobacterium mortiferum</name>
    <dbReference type="NCBI Taxonomy" id="850"/>
    <lineage>
        <taxon>Bacteria</taxon>
        <taxon>Fusobacteriati</taxon>
        <taxon>Fusobacteriota</taxon>
        <taxon>Fusobacteriia</taxon>
        <taxon>Fusobacteriales</taxon>
        <taxon>Fusobacteriaceae</taxon>
        <taxon>Fusobacterium</taxon>
    </lineage>
</organism>
<feature type="transmembrane region" description="Helical" evidence="1">
    <location>
        <begin position="13"/>
        <end position="33"/>
    </location>
</feature>
<dbReference type="InterPro" id="IPR000620">
    <property type="entry name" value="EamA_dom"/>
</dbReference>
<name>A0A414Q2G6_FUSMR</name>
<sequence>MVKIMNNESINKYIFYTILAICFLATGGIFVKLSSLPPIATGFYRILFSIPLLYPFVKDEMKKIEFKNIILIILAGIFLALDLIFWNISFSFTTVANANLLANLVPFTIIPLSYFIYKKKFSISFILGGIITIVGLIVLMSGKINPTLENYKGDILAFITSIFYGLFLLTVSKIREKVSALSIIFISGFGGGITLFLTMLLKEGVQYPHSLSELYPLLGLALISQIFGQGLLSYTVGKVDVNLSSIIVLAQPIIATLYSYFLFSEVLSLQEFFGMGIILIGIYIAKKNF</sequence>
<dbReference type="GO" id="GO:0016020">
    <property type="term" value="C:membrane"/>
    <property type="evidence" value="ECO:0007669"/>
    <property type="project" value="InterPro"/>
</dbReference>
<reference evidence="3 4" key="1">
    <citation type="submission" date="2018-08" db="EMBL/GenBank/DDBJ databases">
        <title>A genome reference for cultivated species of the human gut microbiota.</title>
        <authorList>
            <person name="Zou Y."/>
            <person name="Xue W."/>
            <person name="Luo G."/>
        </authorList>
    </citation>
    <scope>NUCLEOTIDE SEQUENCE [LARGE SCALE GENOMIC DNA]</scope>
    <source>
        <strain evidence="3 4">AM25-1</strain>
    </source>
</reference>
<dbReference type="InterPro" id="IPR037185">
    <property type="entry name" value="EmrE-like"/>
</dbReference>
<dbReference type="AlphaFoldDB" id="A0A414Q2G6"/>
<comment type="caution">
    <text evidence="3">The sequence shown here is derived from an EMBL/GenBank/DDBJ whole genome shotgun (WGS) entry which is preliminary data.</text>
</comment>
<keyword evidence="1" id="KW-0812">Transmembrane</keyword>
<dbReference type="PANTHER" id="PTHR22911:SF76">
    <property type="entry name" value="EAMA DOMAIN-CONTAINING PROTEIN"/>
    <property type="match status" value="1"/>
</dbReference>
<keyword evidence="1" id="KW-1133">Transmembrane helix</keyword>
<evidence type="ECO:0000256" key="1">
    <source>
        <dbReference type="SAM" id="Phobius"/>
    </source>
</evidence>
<feature type="transmembrane region" description="Helical" evidence="1">
    <location>
        <begin position="241"/>
        <end position="261"/>
    </location>
</feature>
<dbReference type="PANTHER" id="PTHR22911">
    <property type="entry name" value="ACYL-MALONYL CONDENSING ENZYME-RELATED"/>
    <property type="match status" value="1"/>
</dbReference>
<dbReference type="Gene3D" id="1.10.3730.20">
    <property type="match status" value="1"/>
</dbReference>
<feature type="transmembrane region" description="Helical" evidence="1">
    <location>
        <begin position="100"/>
        <end position="117"/>
    </location>
</feature>
<feature type="transmembrane region" description="Helical" evidence="1">
    <location>
        <begin position="178"/>
        <end position="202"/>
    </location>
</feature>
<feature type="domain" description="EamA" evidence="2">
    <location>
        <begin position="12"/>
        <end position="140"/>
    </location>
</feature>
<accession>A0A414Q2G6</accession>
<feature type="domain" description="EamA" evidence="2">
    <location>
        <begin position="152"/>
        <end position="284"/>
    </location>
</feature>
<feature type="transmembrane region" description="Helical" evidence="1">
    <location>
        <begin position="267"/>
        <end position="285"/>
    </location>
</feature>
<protein>
    <submittedName>
        <fullName evidence="3">DMT family transporter</fullName>
    </submittedName>
</protein>
<feature type="transmembrane region" description="Helical" evidence="1">
    <location>
        <begin position="124"/>
        <end position="143"/>
    </location>
</feature>
<dbReference type="Proteomes" id="UP000284676">
    <property type="component" value="Unassembled WGS sequence"/>
</dbReference>
<feature type="transmembrane region" description="Helical" evidence="1">
    <location>
        <begin position="39"/>
        <end position="57"/>
    </location>
</feature>
<feature type="transmembrane region" description="Helical" evidence="1">
    <location>
        <begin position="69"/>
        <end position="88"/>
    </location>
</feature>